<keyword evidence="2" id="KW-0810">Translation regulation</keyword>
<protein>
    <recommendedName>
        <fullName evidence="7">PUM-HD domain-containing protein</fullName>
    </recommendedName>
</protein>
<feature type="repeat" description="Pumilio" evidence="5">
    <location>
        <begin position="253"/>
        <end position="288"/>
    </location>
</feature>
<feature type="region of interest" description="Disordered" evidence="6">
    <location>
        <begin position="1"/>
        <end position="31"/>
    </location>
</feature>
<dbReference type="GO" id="GO:0006417">
    <property type="term" value="P:regulation of translation"/>
    <property type="evidence" value="ECO:0007669"/>
    <property type="project" value="UniProtKB-KW"/>
</dbReference>
<evidence type="ECO:0000256" key="6">
    <source>
        <dbReference type="SAM" id="MobiDB-lite"/>
    </source>
</evidence>
<feature type="compositionally biased region" description="Low complexity" evidence="6">
    <location>
        <begin position="1"/>
        <end position="18"/>
    </location>
</feature>
<dbReference type="Gene3D" id="1.25.10.10">
    <property type="entry name" value="Leucine-rich Repeat Variant"/>
    <property type="match status" value="1"/>
</dbReference>
<evidence type="ECO:0000256" key="4">
    <source>
        <dbReference type="ARBA" id="ARBA00058490"/>
    </source>
</evidence>
<dbReference type="Pfam" id="PF00806">
    <property type="entry name" value="PUF"/>
    <property type="match status" value="8"/>
</dbReference>
<dbReference type="GO" id="GO:0003729">
    <property type="term" value="F:mRNA binding"/>
    <property type="evidence" value="ECO:0007669"/>
    <property type="project" value="TreeGrafter"/>
</dbReference>
<feature type="repeat" description="Pumilio" evidence="5">
    <location>
        <begin position="329"/>
        <end position="364"/>
    </location>
</feature>
<feature type="domain" description="PUM-HD" evidence="7">
    <location>
        <begin position="194"/>
        <end position="546"/>
    </location>
</feature>
<keyword evidence="9" id="KW-1185">Reference proteome</keyword>
<feature type="repeat" description="Pumilio" evidence="5">
    <location>
        <begin position="401"/>
        <end position="436"/>
    </location>
</feature>
<comment type="function">
    <text evidence="4">Sequence-specific RNA-binding protein that regulates translation and mRNA stability by binding the 3'-UTR of target mRNAs.</text>
</comment>
<evidence type="ECO:0000313" key="9">
    <source>
        <dbReference type="Proteomes" id="UP000428333"/>
    </source>
</evidence>
<dbReference type="PROSITE" id="PS50302">
    <property type="entry name" value="PUM"/>
    <property type="match status" value="7"/>
</dbReference>
<feature type="repeat" description="Pumilio" evidence="5">
    <location>
        <begin position="437"/>
        <end position="473"/>
    </location>
</feature>
<dbReference type="InterPro" id="IPR033133">
    <property type="entry name" value="PUM-HD"/>
</dbReference>
<dbReference type="InterPro" id="IPR016024">
    <property type="entry name" value="ARM-type_fold"/>
</dbReference>
<dbReference type="CDD" id="cd07920">
    <property type="entry name" value="Pumilio"/>
    <property type="match status" value="1"/>
</dbReference>
<evidence type="ECO:0000256" key="3">
    <source>
        <dbReference type="ARBA" id="ARBA00022884"/>
    </source>
</evidence>
<dbReference type="EMBL" id="QEFC01001235">
    <property type="protein sequence ID" value="KAE9458776.1"/>
    <property type="molecule type" value="Genomic_DNA"/>
</dbReference>
<dbReference type="GO" id="GO:0005737">
    <property type="term" value="C:cytoplasm"/>
    <property type="evidence" value="ECO:0007669"/>
    <property type="project" value="TreeGrafter"/>
</dbReference>
<dbReference type="Proteomes" id="UP000428333">
    <property type="component" value="Linkage Group LG05"/>
</dbReference>
<dbReference type="SMART" id="SM00025">
    <property type="entry name" value="Pumilio"/>
    <property type="match status" value="8"/>
</dbReference>
<evidence type="ECO:0000259" key="7">
    <source>
        <dbReference type="PROSITE" id="PS50303"/>
    </source>
</evidence>
<dbReference type="PROSITE" id="PS50303">
    <property type="entry name" value="PUM_HD"/>
    <property type="match status" value="1"/>
</dbReference>
<sequence length="552" mass="61055">MERRNPSSLSNQNPSSENYYPTDRNTPPALDQTLESSFSRLTLSSFTPPFHPDDLDYLIGAEGYSTQGLRAQNAVDGQMGFGFDGSGWNPTVGPQMGPYPTAESQPWQISKGVNVSSPFGFNQGLGLVGEGGSGSHANRAYSHSFFDPALLQCATDHSLGGSFLQPKKQLGNQIPILPFSNKSNFLDNFVPMNLHNNLGSRSLNQFPQFLNGYSLKDLRGRIVSLAKDQYGSRLLQTEFEDPGEDKIEMVLMEVIDHVGELMKDQFGNYIVQKLVKVCNERQRTLMVLALTKIQNQLISICLNPHGTRVVQRLLETIDSQRQISLVLSALSPGAVVLATDPNGHHVIQQCLIHFSNEDNKYLLNGIADNCLKIATNKHGCCVLQACVDHSQGEYRESLVAEIIAHAIHLAEDPYGNYVVQHLLGLKIWEVTENLVKQFEGSFVSLSCNKYASNVMEKCLTEAGEEVSSQILMEFLRSPDVSMLLIDPFGNFVIQSALSVSKVSLSPNSYLFGVIRSALLNVIRANAATLRTNMYGRKVLDRLDKISRIMLSH</sequence>
<name>A0A6A4LDU0_9ERIC</name>
<dbReference type="OrthoDB" id="668540at2759"/>
<dbReference type="FunFam" id="1.25.10.10:FF:000237">
    <property type="entry name" value="Pumilio homolog 9"/>
    <property type="match status" value="1"/>
</dbReference>
<dbReference type="InterPro" id="IPR033712">
    <property type="entry name" value="Pumilio_RNA-bd"/>
</dbReference>
<dbReference type="InterPro" id="IPR001313">
    <property type="entry name" value="Pumilio_RNA-bd_rpt"/>
</dbReference>
<dbReference type="PANTHER" id="PTHR12537:SF63">
    <property type="entry name" value="PUMILIO HOMOLOG 15"/>
    <property type="match status" value="1"/>
</dbReference>
<dbReference type="AlphaFoldDB" id="A0A6A4LDU0"/>
<dbReference type="PANTHER" id="PTHR12537">
    <property type="entry name" value="RNA BINDING PROTEIN PUMILIO-RELATED"/>
    <property type="match status" value="1"/>
</dbReference>
<feature type="repeat" description="Pumilio" evidence="5">
    <location>
        <begin position="292"/>
        <end position="328"/>
    </location>
</feature>
<proteinExistence type="predicted"/>
<feature type="repeat" description="Pumilio" evidence="5">
    <location>
        <begin position="217"/>
        <end position="252"/>
    </location>
</feature>
<accession>A0A6A4LDU0</accession>
<evidence type="ECO:0000256" key="5">
    <source>
        <dbReference type="PROSITE-ProRule" id="PRU00317"/>
    </source>
</evidence>
<reference evidence="8 9" key="1">
    <citation type="journal article" date="2019" name="Genome Biol. Evol.">
        <title>The Rhododendron genome and chromosomal organization provide insight into shared whole-genome duplications across the heath family (Ericaceae).</title>
        <authorList>
            <person name="Soza V.L."/>
            <person name="Lindsley D."/>
            <person name="Waalkes A."/>
            <person name="Ramage E."/>
            <person name="Patwardhan R.P."/>
            <person name="Burton J.N."/>
            <person name="Adey A."/>
            <person name="Kumar A."/>
            <person name="Qiu R."/>
            <person name="Shendure J."/>
            <person name="Hall B."/>
        </authorList>
    </citation>
    <scope>NUCLEOTIDE SEQUENCE [LARGE SCALE GENOMIC DNA]</scope>
    <source>
        <strain evidence="8">RSF 1966-606</strain>
    </source>
</reference>
<gene>
    <name evidence="8" type="ORF">C3L33_09329</name>
</gene>
<dbReference type="InterPro" id="IPR011989">
    <property type="entry name" value="ARM-like"/>
</dbReference>
<keyword evidence="3" id="KW-0694">RNA-binding</keyword>
<dbReference type="SUPFAM" id="SSF48371">
    <property type="entry name" value="ARM repeat"/>
    <property type="match status" value="1"/>
</dbReference>
<feature type="non-terminal residue" evidence="8">
    <location>
        <position position="1"/>
    </location>
</feature>
<organism evidence="8 9">
    <name type="scientific">Rhododendron williamsianum</name>
    <dbReference type="NCBI Taxonomy" id="262921"/>
    <lineage>
        <taxon>Eukaryota</taxon>
        <taxon>Viridiplantae</taxon>
        <taxon>Streptophyta</taxon>
        <taxon>Embryophyta</taxon>
        <taxon>Tracheophyta</taxon>
        <taxon>Spermatophyta</taxon>
        <taxon>Magnoliopsida</taxon>
        <taxon>eudicotyledons</taxon>
        <taxon>Gunneridae</taxon>
        <taxon>Pentapetalae</taxon>
        <taxon>asterids</taxon>
        <taxon>Ericales</taxon>
        <taxon>Ericaceae</taxon>
        <taxon>Ericoideae</taxon>
        <taxon>Rhodoreae</taxon>
        <taxon>Rhododendron</taxon>
    </lineage>
</organism>
<keyword evidence="1" id="KW-0677">Repeat</keyword>
<feature type="repeat" description="Pumilio" evidence="5">
    <location>
        <begin position="365"/>
        <end position="400"/>
    </location>
</feature>
<evidence type="ECO:0000256" key="2">
    <source>
        <dbReference type="ARBA" id="ARBA00022845"/>
    </source>
</evidence>
<evidence type="ECO:0000256" key="1">
    <source>
        <dbReference type="ARBA" id="ARBA00022737"/>
    </source>
</evidence>
<comment type="caution">
    <text evidence="8">The sequence shown here is derived from an EMBL/GenBank/DDBJ whole genome shotgun (WGS) entry which is preliminary data.</text>
</comment>
<evidence type="ECO:0000313" key="8">
    <source>
        <dbReference type="EMBL" id="KAE9458776.1"/>
    </source>
</evidence>